<evidence type="ECO:0000313" key="1">
    <source>
        <dbReference type="EMBL" id="EGO25337.1"/>
    </source>
</evidence>
<name>F8NV75_SERL9</name>
<dbReference type="EMBL" id="GL945433">
    <property type="protein sequence ID" value="EGO25337.1"/>
    <property type="molecule type" value="Genomic_DNA"/>
</dbReference>
<dbReference type="RefSeq" id="XP_007317459.1">
    <property type="nucleotide sequence ID" value="XM_007317397.1"/>
</dbReference>
<organism>
    <name type="scientific">Serpula lacrymans var. lacrymans (strain S7.9)</name>
    <name type="common">Dry rot fungus</name>
    <dbReference type="NCBI Taxonomy" id="578457"/>
    <lineage>
        <taxon>Eukaryota</taxon>
        <taxon>Fungi</taxon>
        <taxon>Dikarya</taxon>
        <taxon>Basidiomycota</taxon>
        <taxon>Agaricomycotina</taxon>
        <taxon>Agaricomycetes</taxon>
        <taxon>Agaricomycetidae</taxon>
        <taxon>Boletales</taxon>
        <taxon>Coniophorineae</taxon>
        <taxon>Serpulaceae</taxon>
        <taxon>Serpula</taxon>
    </lineage>
</organism>
<proteinExistence type="predicted"/>
<dbReference type="Proteomes" id="UP000008064">
    <property type="component" value="Unassembled WGS sequence"/>
</dbReference>
<protein>
    <submittedName>
        <fullName evidence="1">Uncharacterized protein</fullName>
    </submittedName>
</protein>
<reference evidence="1" key="1">
    <citation type="submission" date="2011-04" db="EMBL/GenBank/DDBJ databases">
        <title>Evolution of plant cell wall degrading machinery underlies the functional diversity of forest fungi.</title>
        <authorList>
            <consortium name="US DOE Joint Genome Institute (JGI-PGF)"/>
            <person name="Eastwood D.C."/>
            <person name="Floudas D."/>
            <person name="Binder M."/>
            <person name="Majcherczyk A."/>
            <person name="Schneider P."/>
            <person name="Aerts A."/>
            <person name="Asiegbu F.O."/>
            <person name="Baker S.E."/>
            <person name="Barry K."/>
            <person name="Bendiksby M."/>
            <person name="Blumentritt M."/>
            <person name="Coutinho P.M."/>
            <person name="Cullen D."/>
            <person name="Cullen D."/>
            <person name="Gathman A."/>
            <person name="Goodell B."/>
            <person name="Henrissat B."/>
            <person name="Ihrmark K."/>
            <person name="Kauserud H."/>
            <person name="Kohler A."/>
            <person name="LaButti K."/>
            <person name="Lapidus A."/>
            <person name="Lavin J.L."/>
            <person name="Lee Y.-H."/>
            <person name="Lindquist E."/>
            <person name="Lilly W."/>
            <person name="Lucas S."/>
            <person name="Morin E."/>
            <person name="Murat C."/>
            <person name="Oguiza J.A."/>
            <person name="Park J."/>
            <person name="Pisabarro A.G."/>
            <person name="Riley R."/>
            <person name="Rosling A."/>
            <person name="Salamov A."/>
            <person name="Schmidt O."/>
            <person name="Schmutz J."/>
            <person name="Skrede I."/>
            <person name="Stenlid J."/>
            <person name="Wiebenga A."/>
            <person name="Xie X."/>
            <person name="Kues U."/>
            <person name="Hibbett D.S."/>
            <person name="Hoffmeister D."/>
            <person name="Hogberg N."/>
            <person name="Martin F."/>
            <person name="Grigoriev I.V."/>
            <person name="Watkinson S.C."/>
        </authorList>
    </citation>
    <scope>NUCLEOTIDE SEQUENCE</scope>
    <source>
        <strain evidence="1">S7.9</strain>
    </source>
</reference>
<gene>
    <name evidence="1" type="ORF">SERLADRAFT_387097</name>
</gene>
<dbReference type="HOGENOM" id="CLU_2475113_0_0_1"/>
<accession>F8NV75</accession>
<sequence>MSISLKNNIHAKVSPRRVLSWLYGSSSRQQEIVSFPATTALSLLPERWLSVCHSLLQGHYATVTIVLRCAPSSLVRRKECRTRYGRWL</sequence>
<feature type="non-terminal residue" evidence="1">
    <location>
        <position position="88"/>
    </location>
</feature>
<dbReference type="KEGG" id="sla:SERLADRAFT_387097"/>
<dbReference type="GeneID" id="18811252"/>
<dbReference type="AlphaFoldDB" id="F8NV75"/>